<keyword evidence="3" id="KW-1185">Reference proteome</keyword>
<accession>A0A5B7ERS8</accession>
<evidence type="ECO:0000256" key="1">
    <source>
        <dbReference type="SAM" id="MobiDB-lite"/>
    </source>
</evidence>
<gene>
    <name evidence="2" type="ORF">E2C01_030329</name>
</gene>
<name>A0A5B7ERS8_PORTR</name>
<dbReference type="Proteomes" id="UP000324222">
    <property type="component" value="Unassembled WGS sequence"/>
</dbReference>
<evidence type="ECO:0000313" key="3">
    <source>
        <dbReference type="Proteomes" id="UP000324222"/>
    </source>
</evidence>
<protein>
    <submittedName>
        <fullName evidence="2">Uncharacterized protein</fullName>
    </submittedName>
</protein>
<dbReference type="AlphaFoldDB" id="A0A5B7ERS8"/>
<proteinExistence type="predicted"/>
<reference evidence="2 3" key="1">
    <citation type="submission" date="2019-05" db="EMBL/GenBank/DDBJ databases">
        <title>Another draft genome of Portunus trituberculatus and its Hox gene families provides insights of decapod evolution.</title>
        <authorList>
            <person name="Jeong J.-H."/>
            <person name="Song I."/>
            <person name="Kim S."/>
            <person name="Choi T."/>
            <person name="Kim D."/>
            <person name="Ryu S."/>
            <person name="Kim W."/>
        </authorList>
    </citation>
    <scope>NUCLEOTIDE SEQUENCE [LARGE SCALE GENOMIC DNA]</scope>
    <source>
        <tissue evidence="2">Muscle</tissue>
    </source>
</reference>
<organism evidence="2 3">
    <name type="scientific">Portunus trituberculatus</name>
    <name type="common">Swimming crab</name>
    <name type="synonym">Neptunus trituberculatus</name>
    <dbReference type="NCBI Taxonomy" id="210409"/>
    <lineage>
        <taxon>Eukaryota</taxon>
        <taxon>Metazoa</taxon>
        <taxon>Ecdysozoa</taxon>
        <taxon>Arthropoda</taxon>
        <taxon>Crustacea</taxon>
        <taxon>Multicrustacea</taxon>
        <taxon>Malacostraca</taxon>
        <taxon>Eumalacostraca</taxon>
        <taxon>Eucarida</taxon>
        <taxon>Decapoda</taxon>
        <taxon>Pleocyemata</taxon>
        <taxon>Brachyura</taxon>
        <taxon>Eubrachyura</taxon>
        <taxon>Portunoidea</taxon>
        <taxon>Portunidae</taxon>
        <taxon>Portuninae</taxon>
        <taxon>Portunus</taxon>
    </lineage>
</organism>
<dbReference type="EMBL" id="VSRR010003623">
    <property type="protein sequence ID" value="MPC36862.1"/>
    <property type="molecule type" value="Genomic_DNA"/>
</dbReference>
<comment type="caution">
    <text evidence="2">The sequence shown here is derived from an EMBL/GenBank/DDBJ whole genome shotgun (WGS) entry which is preliminary data.</text>
</comment>
<feature type="region of interest" description="Disordered" evidence="1">
    <location>
        <begin position="1"/>
        <end position="22"/>
    </location>
</feature>
<evidence type="ECO:0000313" key="2">
    <source>
        <dbReference type="EMBL" id="MPC36862.1"/>
    </source>
</evidence>
<sequence>MRPPLPSLLDSPHTVRGEGFDDMTEEDVDDVIDSHDAEPSLEELLQLEEEARGGFTWARKRRQRYGRQVGRVKVISTEHEDWVWLHITE</sequence>